<proteinExistence type="inferred from homology"/>
<keyword evidence="3 5" id="KW-0285">Flavoprotein</keyword>
<evidence type="ECO:0000259" key="6">
    <source>
        <dbReference type="Pfam" id="PF00441"/>
    </source>
</evidence>
<evidence type="ECO:0000256" key="2">
    <source>
        <dbReference type="ARBA" id="ARBA00009347"/>
    </source>
</evidence>
<dbReference type="Pfam" id="PF02770">
    <property type="entry name" value="Acyl-CoA_dh_M"/>
    <property type="match status" value="1"/>
</dbReference>
<dbReference type="GO" id="GO:0003995">
    <property type="term" value="F:acyl-CoA dehydrogenase activity"/>
    <property type="evidence" value="ECO:0007669"/>
    <property type="project" value="TreeGrafter"/>
</dbReference>
<keyword evidence="5" id="KW-0560">Oxidoreductase</keyword>
<evidence type="ECO:0000313" key="9">
    <source>
        <dbReference type="EMBL" id="SFS44447.1"/>
    </source>
</evidence>
<dbReference type="OrthoDB" id="9802447at2"/>
<keyword evidence="10" id="KW-1185">Reference proteome</keyword>
<dbReference type="AlphaFoldDB" id="A0A1I6PW34"/>
<dbReference type="InterPro" id="IPR013786">
    <property type="entry name" value="AcylCoA_DH/ox_N"/>
</dbReference>
<dbReference type="PIRSF" id="PIRSF016578">
    <property type="entry name" value="HsaA"/>
    <property type="match status" value="1"/>
</dbReference>
<dbReference type="InterPro" id="IPR046373">
    <property type="entry name" value="Acyl-CoA_Oxase/DH_mid-dom_sf"/>
</dbReference>
<evidence type="ECO:0000259" key="8">
    <source>
        <dbReference type="Pfam" id="PF02771"/>
    </source>
</evidence>
<name>A0A1I6PW34_9BACL</name>
<dbReference type="Gene3D" id="2.40.110.10">
    <property type="entry name" value="Butyryl-CoA Dehydrogenase, subunit A, domain 2"/>
    <property type="match status" value="1"/>
</dbReference>
<dbReference type="EMBL" id="FPAA01000002">
    <property type="protein sequence ID" value="SFS44447.1"/>
    <property type="molecule type" value="Genomic_DNA"/>
</dbReference>
<dbReference type="Proteomes" id="UP000198660">
    <property type="component" value="Unassembled WGS sequence"/>
</dbReference>
<dbReference type="Gene3D" id="1.10.540.10">
    <property type="entry name" value="Acyl-CoA dehydrogenase/oxidase, N-terminal domain"/>
    <property type="match status" value="1"/>
</dbReference>
<dbReference type="SUPFAM" id="SSF47203">
    <property type="entry name" value="Acyl-CoA dehydrogenase C-terminal domain-like"/>
    <property type="match status" value="1"/>
</dbReference>
<evidence type="ECO:0000256" key="5">
    <source>
        <dbReference type="RuleBase" id="RU362125"/>
    </source>
</evidence>
<evidence type="ECO:0000256" key="4">
    <source>
        <dbReference type="ARBA" id="ARBA00022827"/>
    </source>
</evidence>
<gene>
    <name evidence="9" type="ORF">SAMN05444972_102176</name>
</gene>
<dbReference type="InterPro" id="IPR037069">
    <property type="entry name" value="AcylCoA_DH/ox_N_sf"/>
</dbReference>
<dbReference type="PANTHER" id="PTHR43884:SF12">
    <property type="entry name" value="ISOVALERYL-COA DEHYDROGENASE, MITOCHONDRIAL-RELATED"/>
    <property type="match status" value="1"/>
</dbReference>
<organism evidence="9 10">
    <name type="scientific">Marininema halotolerans</name>
    <dbReference type="NCBI Taxonomy" id="1155944"/>
    <lineage>
        <taxon>Bacteria</taxon>
        <taxon>Bacillati</taxon>
        <taxon>Bacillota</taxon>
        <taxon>Bacilli</taxon>
        <taxon>Bacillales</taxon>
        <taxon>Thermoactinomycetaceae</taxon>
        <taxon>Marininema</taxon>
    </lineage>
</organism>
<comment type="similarity">
    <text evidence="2 5">Belongs to the acyl-CoA dehydrogenase family.</text>
</comment>
<feature type="domain" description="Acyl-CoA dehydrogenase/oxidase C-terminal" evidence="6">
    <location>
        <begin position="230"/>
        <end position="372"/>
    </location>
</feature>
<feature type="domain" description="Acyl-CoA oxidase/dehydrogenase middle" evidence="7">
    <location>
        <begin position="121"/>
        <end position="212"/>
    </location>
</feature>
<protein>
    <submittedName>
        <fullName evidence="9">Acyl-CoA dehydrogenase</fullName>
    </submittedName>
</protein>
<dbReference type="Gene3D" id="1.20.140.10">
    <property type="entry name" value="Butyryl-CoA Dehydrogenase, subunit A, domain 3"/>
    <property type="match status" value="1"/>
</dbReference>
<dbReference type="RefSeq" id="WP_091833970.1">
    <property type="nucleotide sequence ID" value="NZ_FPAA01000002.1"/>
</dbReference>
<dbReference type="InterPro" id="IPR006091">
    <property type="entry name" value="Acyl-CoA_Oxase/DH_mid-dom"/>
</dbReference>
<evidence type="ECO:0000256" key="1">
    <source>
        <dbReference type="ARBA" id="ARBA00001974"/>
    </source>
</evidence>
<dbReference type="Pfam" id="PF02771">
    <property type="entry name" value="Acyl-CoA_dh_N"/>
    <property type="match status" value="1"/>
</dbReference>
<dbReference type="GO" id="GO:0050660">
    <property type="term" value="F:flavin adenine dinucleotide binding"/>
    <property type="evidence" value="ECO:0007669"/>
    <property type="project" value="InterPro"/>
</dbReference>
<reference evidence="10" key="1">
    <citation type="submission" date="2016-10" db="EMBL/GenBank/DDBJ databases">
        <authorList>
            <person name="Varghese N."/>
            <person name="Submissions S."/>
        </authorList>
    </citation>
    <scope>NUCLEOTIDE SEQUENCE [LARGE SCALE GENOMIC DNA]</scope>
    <source>
        <strain evidence="10">DSM 45789</strain>
    </source>
</reference>
<dbReference type="SUPFAM" id="SSF56645">
    <property type="entry name" value="Acyl-CoA dehydrogenase NM domain-like"/>
    <property type="match status" value="1"/>
</dbReference>
<evidence type="ECO:0000259" key="7">
    <source>
        <dbReference type="Pfam" id="PF02770"/>
    </source>
</evidence>
<sequence length="395" mass="43632">MRGYLTLSQQATYHAFIEFVSTYVEPQANRWDIEQRIPSDVIRQCAEKGYLGATMPQEYGGQGFDYLTYGALTEAIGRGSISLSGLFNVHTMVMESILKWGSQEQKADWLPLLAAGKKIGALAMTEPSAGSDLMMMQTSYHQQGDRFILNGQKKWITFGAAADVFLVFGKLAGTEPIACLVPKESPGLSITPIRDMLGFKAAHLATLDFDQVEIPVTHMIGRPGFAISYVAPYALEFGRVSIAFASLGLLRACLETCGPYVMERKTFETALIDHGMISHMITDMGVDLEAATLLGLEAVKAKDNHSPDATEKIMMAKYFTSRAGTRHATNAVQIMGALGCNEHHAVARYYRDAKTMEIVEGSNQIHQRLLGKEFAKRAKRRMQRSEVAKEAQETR</sequence>
<dbReference type="Pfam" id="PF00441">
    <property type="entry name" value="Acyl-CoA_dh_1"/>
    <property type="match status" value="1"/>
</dbReference>
<feature type="domain" description="Acyl-CoA dehydrogenase/oxidase N-terminal" evidence="8">
    <location>
        <begin position="9"/>
        <end position="117"/>
    </location>
</feature>
<dbReference type="InterPro" id="IPR009075">
    <property type="entry name" value="AcylCo_DH/oxidase_C"/>
</dbReference>
<dbReference type="InterPro" id="IPR036250">
    <property type="entry name" value="AcylCo_DH-like_C"/>
</dbReference>
<evidence type="ECO:0000256" key="3">
    <source>
        <dbReference type="ARBA" id="ARBA00022630"/>
    </source>
</evidence>
<comment type="cofactor">
    <cofactor evidence="1 5">
        <name>FAD</name>
        <dbReference type="ChEBI" id="CHEBI:57692"/>
    </cofactor>
</comment>
<dbReference type="PANTHER" id="PTHR43884">
    <property type="entry name" value="ACYL-COA DEHYDROGENASE"/>
    <property type="match status" value="1"/>
</dbReference>
<evidence type="ECO:0000313" key="10">
    <source>
        <dbReference type="Proteomes" id="UP000198660"/>
    </source>
</evidence>
<accession>A0A1I6PW34</accession>
<keyword evidence="4 5" id="KW-0274">FAD</keyword>
<dbReference type="InterPro" id="IPR009100">
    <property type="entry name" value="AcylCoA_DH/oxidase_NM_dom_sf"/>
</dbReference>